<keyword evidence="6" id="KW-1185">Reference proteome</keyword>
<evidence type="ECO:0000256" key="2">
    <source>
        <dbReference type="ARBA" id="ARBA00022448"/>
    </source>
</evidence>
<dbReference type="Gene3D" id="3.30.460.80">
    <property type="entry name" value="NADH:ubiquinone oxidoreductase, 30kDa subunit"/>
    <property type="match status" value="1"/>
</dbReference>
<dbReference type="NCBIfam" id="TIGR01961">
    <property type="entry name" value="NuoC_fam"/>
    <property type="match status" value="1"/>
</dbReference>
<keyword evidence="3" id="KW-1278">Translocase</keyword>
<keyword evidence="3" id="KW-0520">NAD</keyword>
<evidence type="ECO:0000259" key="4">
    <source>
        <dbReference type="Pfam" id="PF00329"/>
    </source>
</evidence>
<gene>
    <name evidence="3" type="primary">nuoC</name>
    <name evidence="5" type="ORF">GTO91_05210</name>
</gene>
<dbReference type="GO" id="GO:0008137">
    <property type="term" value="F:NADH dehydrogenase (ubiquinone) activity"/>
    <property type="evidence" value="ECO:0007669"/>
    <property type="project" value="InterPro"/>
</dbReference>
<accession>A0A845L864</accession>
<comment type="function">
    <text evidence="3">NDH-1 shuttles electrons from NADH, via FMN and iron-sulfur (Fe-S) centers, to quinones in the respiratory chain. The immediate electron acceptor for the enzyme in this species is believed to be a menaquinone. Couples the redox reaction to proton translocation (for every two electrons transferred, four hydrogen ions are translocated across the cytoplasmic membrane), and thus conserves the redox energy in a proton gradient.</text>
</comment>
<dbReference type="Pfam" id="PF00329">
    <property type="entry name" value="Complex1_30kDa"/>
    <property type="match status" value="1"/>
</dbReference>
<dbReference type="AlphaFoldDB" id="A0A845L864"/>
<dbReference type="InterPro" id="IPR010218">
    <property type="entry name" value="NADH_DH_suC"/>
</dbReference>
<dbReference type="Proteomes" id="UP000463470">
    <property type="component" value="Unassembled WGS sequence"/>
</dbReference>
<dbReference type="EMBL" id="WXEY01000003">
    <property type="protein sequence ID" value="MZP29111.1"/>
    <property type="molecule type" value="Genomic_DNA"/>
</dbReference>
<dbReference type="PANTHER" id="PTHR10884:SF14">
    <property type="entry name" value="NADH DEHYDROGENASE [UBIQUINONE] IRON-SULFUR PROTEIN 3, MITOCHONDRIAL"/>
    <property type="match status" value="1"/>
</dbReference>
<evidence type="ECO:0000256" key="1">
    <source>
        <dbReference type="ARBA" id="ARBA00007569"/>
    </source>
</evidence>
<organism evidence="5 6">
    <name type="scientific">Heliomicrobium undosum</name>
    <dbReference type="NCBI Taxonomy" id="121734"/>
    <lineage>
        <taxon>Bacteria</taxon>
        <taxon>Bacillati</taxon>
        <taxon>Bacillota</taxon>
        <taxon>Clostridia</taxon>
        <taxon>Eubacteriales</taxon>
        <taxon>Heliobacteriaceae</taxon>
        <taxon>Heliomicrobium</taxon>
    </lineage>
</organism>
<dbReference type="SUPFAM" id="SSF143243">
    <property type="entry name" value="Nqo5-like"/>
    <property type="match status" value="1"/>
</dbReference>
<dbReference type="PANTHER" id="PTHR10884">
    <property type="entry name" value="NADH DEHYDROGENASE UBIQUINONE IRON-SULFUR PROTEIN 3"/>
    <property type="match status" value="1"/>
</dbReference>
<evidence type="ECO:0000256" key="3">
    <source>
        <dbReference type="HAMAP-Rule" id="MF_01357"/>
    </source>
</evidence>
<comment type="subunit">
    <text evidence="3">NDH-1 is composed of 14 different subunits. Subunits NuoB, C, D, E, F, and G constitute the peripheral sector of the complex.</text>
</comment>
<dbReference type="HAMAP" id="MF_01357">
    <property type="entry name" value="NDH1_NuoC"/>
    <property type="match status" value="1"/>
</dbReference>
<keyword evidence="3" id="KW-0874">Quinone</keyword>
<reference evidence="5 6" key="1">
    <citation type="submission" date="2020-01" db="EMBL/GenBank/DDBJ databases">
        <title>Whole-genome sequence of Heliobacterium undosum DSM 13378.</title>
        <authorList>
            <person name="Kyndt J.A."/>
            <person name="Meyer T.E."/>
        </authorList>
    </citation>
    <scope>NUCLEOTIDE SEQUENCE [LARGE SCALE GENOMIC DNA]</scope>
    <source>
        <strain evidence="5 6">DSM 13378</strain>
    </source>
</reference>
<dbReference type="GO" id="GO:0005886">
    <property type="term" value="C:plasma membrane"/>
    <property type="evidence" value="ECO:0007669"/>
    <property type="project" value="UniProtKB-SubCell"/>
</dbReference>
<dbReference type="GO" id="GO:0050136">
    <property type="term" value="F:NADH dehydrogenase (quinone) (non-electrogenic) activity"/>
    <property type="evidence" value="ECO:0007669"/>
    <property type="project" value="UniProtKB-UniRule"/>
</dbReference>
<dbReference type="OrthoDB" id="9803286at2"/>
<keyword evidence="2 3" id="KW-0813">Transport</keyword>
<evidence type="ECO:0000313" key="5">
    <source>
        <dbReference type="EMBL" id="MZP29111.1"/>
    </source>
</evidence>
<keyword evidence="3" id="KW-0472">Membrane</keyword>
<dbReference type="InterPro" id="IPR037232">
    <property type="entry name" value="NADH_quin_OxRdtase_su_C/D-like"/>
</dbReference>
<dbReference type="GO" id="GO:0048038">
    <property type="term" value="F:quinone binding"/>
    <property type="evidence" value="ECO:0007669"/>
    <property type="project" value="UniProtKB-KW"/>
</dbReference>
<comment type="caution">
    <text evidence="5">The sequence shown here is derived from an EMBL/GenBank/DDBJ whole genome shotgun (WGS) entry which is preliminary data.</text>
</comment>
<proteinExistence type="inferred from homology"/>
<evidence type="ECO:0000313" key="6">
    <source>
        <dbReference type="Proteomes" id="UP000463470"/>
    </source>
</evidence>
<dbReference type="InterPro" id="IPR001268">
    <property type="entry name" value="NADH_UbQ_OxRdtase_30kDa_su"/>
</dbReference>
<name>A0A845L864_9FIRM</name>
<sequence>MDQFSQDELAARLQAEVEVSGEGVSRAVVVPKEQLLAVMEKLLREPDFAFDMLSDLTSVDRKDAGFEVVYQLFSLKHLCDLRVKTRTAAEEAQVPTVTGIWPGADWMEREVFDLMGVTFAGHPNMTRLLLPDEFEGHPLRKDFKLQPRA</sequence>
<comment type="subcellular location">
    <subcellularLocation>
        <location evidence="3">Cell membrane</location>
        <topology evidence="3">Peripheral membrane protein</topology>
        <orientation evidence="3">Cytoplasmic side</orientation>
    </subcellularLocation>
</comment>
<protein>
    <recommendedName>
        <fullName evidence="3">NADH-quinone oxidoreductase subunit C</fullName>
        <ecNumber evidence="3">7.1.1.-</ecNumber>
    </recommendedName>
    <alternativeName>
        <fullName evidence="3">NADH dehydrogenase I subunit C</fullName>
    </alternativeName>
    <alternativeName>
        <fullName evidence="3">NDH-1 subunit C</fullName>
    </alternativeName>
</protein>
<feature type="domain" description="NADH:ubiquinone oxidoreductase 30kDa subunit" evidence="4">
    <location>
        <begin position="28"/>
        <end position="147"/>
    </location>
</feature>
<dbReference type="EC" id="7.1.1.-" evidence="3"/>
<keyword evidence="3" id="KW-1003">Cell membrane</keyword>
<comment type="catalytic activity">
    <reaction evidence="3">
        <text>a quinone + NADH + 5 H(+)(in) = a quinol + NAD(+) + 4 H(+)(out)</text>
        <dbReference type="Rhea" id="RHEA:57888"/>
        <dbReference type="ChEBI" id="CHEBI:15378"/>
        <dbReference type="ChEBI" id="CHEBI:24646"/>
        <dbReference type="ChEBI" id="CHEBI:57540"/>
        <dbReference type="ChEBI" id="CHEBI:57945"/>
        <dbReference type="ChEBI" id="CHEBI:132124"/>
    </reaction>
</comment>
<comment type="similarity">
    <text evidence="1 3">Belongs to the complex I 30 kDa subunit family.</text>
</comment>